<dbReference type="EMBL" id="JAMFLX010000004">
    <property type="protein sequence ID" value="MCL6269195.1"/>
    <property type="molecule type" value="Genomic_DNA"/>
</dbReference>
<evidence type="ECO:0000313" key="2">
    <source>
        <dbReference type="Proteomes" id="UP001203338"/>
    </source>
</evidence>
<protein>
    <submittedName>
        <fullName evidence="1">Uncharacterized protein</fullName>
    </submittedName>
</protein>
<reference evidence="1 2" key="1">
    <citation type="submission" date="2022-05" db="EMBL/GenBank/DDBJ databases">
        <authorList>
            <person name="Park J.-S."/>
        </authorList>
    </citation>
    <scope>NUCLEOTIDE SEQUENCE [LARGE SCALE GENOMIC DNA]</scope>
    <source>
        <strain evidence="1 2">2012CJ34-2</strain>
    </source>
</reference>
<dbReference type="Proteomes" id="UP001203338">
    <property type="component" value="Unassembled WGS sequence"/>
</dbReference>
<name>A0ABT0PCT7_9GAMM</name>
<keyword evidence="2" id="KW-1185">Reference proteome</keyword>
<gene>
    <name evidence="1" type="ORF">M3P05_04455</name>
</gene>
<proteinExistence type="predicted"/>
<organism evidence="1 2">
    <name type="scientific">Parendozoicomonas callyspongiae</name>
    <dbReference type="NCBI Taxonomy" id="2942213"/>
    <lineage>
        <taxon>Bacteria</taxon>
        <taxon>Pseudomonadati</taxon>
        <taxon>Pseudomonadota</taxon>
        <taxon>Gammaproteobacteria</taxon>
        <taxon>Oceanospirillales</taxon>
        <taxon>Endozoicomonadaceae</taxon>
        <taxon>Parendozoicomonas</taxon>
    </lineage>
</organism>
<accession>A0ABT0PCT7</accession>
<comment type="caution">
    <text evidence="1">The sequence shown here is derived from an EMBL/GenBank/DDBJ whole genome shotgun (WGS) entry which is preliminary data.</text>
</comment>
<sequence>MDVVPQASGLRLSLNMKFDEIIDPQKRCKDISNVGRWGNGDVEIKLAELAELDYVMELVHQAGKTRIASFL</sequence>
<evidence type="ECO:0000313" key="1">
    <source>
        <dbReference type="EMBL" id="MCL6269195.1"/>
    </source>
</evidence>